<dbReference type="InterPro" id="IPR051450">
    <property type="entry name" value="Gfo/Idh/MocA_Oxidoreductases"/>
</dbReference>
<organism evidence="3 4">
    <name type="scientific">Thermochromatium tepidum ATCC 43061</name>
    <dbReference type="NCBI Taxonomy" id="316276"/>
    <lineage>
        <taxon>Bacteria</taxon>
        <taxon>Pseudomonadati</taxon>
        <taxon>Pseudomonadota</taxon>
        <taxon>Gammaproteobacteria</taxon>
        <taxon>Chromatiales</taxon>
        <taxon>Chromatiaceae</taxon>
        <taxon>Thermochromatium</taxon>
    </lineage>
</organism>
<keyword evidence="4" id="KW-1185">Reference proteome</keyword>
<dbReference type="InterPro" id="IPR055170">
    <property type="entry name" value="GFO_IDH_MocA-like_dom"/>
</dbReference>
<dbReference type="EMBL" id="CP039268">
    <property type="protein sequence ID" value="QGU31677.1"/>
    <property type="molecule type" value="Genomic_DNA"/>
</dbReference>
<evidence type="ECO:0000313" key="4">
    <source>
        <dbReference type="Proteomes" id="UP000426424"/>
    </source>
</evidence>
<dbReference type="RefSeq" id="WP_153973876.1">
    <property type="nucleotide sequence ID" value="NZ_CP039268.1"/>
</dbReference>
<dbReference type="Gene3D" id="3.40.50.720">
    <property type="entry name" value="NAD(P)-binding Rossmann-like Domain"/>
    <property type="match status" value="1"/>
</dbReference>
<feature type="domain" description="GFO/IDH/MocA-like oxidoreductase" evidence="2">
    <location>
        <begin position="140"/>
        <end position="232"/>
    </location>
</feature>
<reference evidence="3 4" key="1">
    <citation type="submission" date="2019-12" db="EMBL/GenBank/DDBJ databases">
        <title>The complete genome of the thermophilic, anoxygenic phototrophic gammaproteobacterium Thermochromatium tepidum.</title>
        <authorList>
            <person name="Sattley W.M."/>
            <person name="Swingley W.D."/>
            <person name="Burchell B.M."/>
            <person name="Gurbani S.A."/>
            <person name="Kujawa C.M."/>
            <person name="Nuccio D.A."/>
            <person name="Schladweiler J."/>
            <person name="Shaffer K.N."/>
            <person name="Stokes L.M."/>
            <person name="Touchman J.W."/>
            <person name="Blankenship R.E."/>
            <person name="Madigan M.T."/>
        </authorList>
    </citation>
    <scope>NUCLEOTIDE SEQUENCE [LARGE SCALE GENOMIC DNA]</scope>
    <source>
        <strain evidence="3 4">ATCC 43061</strain>
    </source>
</reference>
<dbReference type="SUPFAM" id="SSF51735">
    <property type="entry name" value="NAD(P)-binding Rossmann-fold domains"/>
    <property type="match status" value="1"/>
</dbReference>
<dbReference type="Proteomes" id="UP000426424">
    <property type="component" value="Chromosome"/>
</dbReference>
<evidence type="ECO:0000259" key="1">
    <source>
        <dbReference type="Pfam" id="PF01408"/>
    </source>
</evidence>
<dbReference type="Gene3D" id="3.30.360.10">
    <property type="entry name" value="Dihydrodipicolinate Reductase, domain 2"/>
    <property type="match status" value="1"/>
</dbReference>
<dbReference type="OrthoDB" id="9774191at2"/>
<dbReference type="GO" id="GO:0000166">
    <property type="term" value="F:nucleotide binding"/>
    <property type="evidence" value="ECO:0007669"/>
    <property type="project" value="InterPro"/>
</dbReference>
<feature type="domain" description="Gfo/Idh/MocA-like oxidoreductase N-terminal" evidence="1">
    <location>
        <begin position="10"/>
        <end position="126"/>
    </location>
</feature>
<evidence type="ECO:0000259" key="2">
    <source>
        <dbReference type="Pfam" id="PF22725"/>
    </source>
</evidence>
<gene>
    <name evidence="3" type="ORF">E6P07_00900</name>
</gene>
<dbReference type="Pfam" id="PF01408">
    <property type="entry name" value="GFO_IDH_MocA"/>
    <property type="match status" value="1"/>
</dbReference>
<sequence>MSRDHQGAKLKVAVIGVGYLGRFHALIYSRLPEVELVGVVDSDAERAVSVAAEVGCAAHVNSDALLDRVDAVSVVVPTTAHLTAAAPFLERGIPVLLEKPIAATRAEGVEIVRLAQRHGAILQIGHVERFNAGVMALASRIHDPRYIEAQRMGGFVERATDVDVVSDLMIHDLDIILSLVESEIRHISAVGASILTEHVDIANARLEFDNGAVANVVASRVSDQTTRRIRVFQSGRYLSLDFVKQTLDLAEPRSVSGSTRPEIVRARLQIDPIKPLDLELAEFVRVVREGGRPLVDGQTGLRALEVALEVRDRIAVSGLRAF</sequence>
<dbReference type="Pfam" id="PF22725">
    <property type="entry name" value="GFO_IDH_MocA_C3"/>
    <property type="match status" value="1"/>
</dbReference>
<dbReference type="SUPFAM" id="SSF55347">
    <property type="entry name" value="Glyceraldehyde-3-phosphate dehydrogenase-like, C-terminal domain"/>
    <property type="match status" value="1"/>
</dbReference>
<dbReference type="InterPro" id="IPR036291">
    <property type="entry name" value="NAD(P)-bd_dom_sf"/>
</dbReference>
<dbReference type="InterPro" id="IPR000683">
    <property type="entry name" value="Gfo/Idh/MocA-like_OxRdtase_N"/>
</dbReference>
<accession>A0A6I6EE59</accession>
<proteinExistence type="predicted"/>
<dbReference type="AlphaFoldDB" id="A0A6I6EE59"/>
<dbReference type="PANTHER" id="PTHR43377:SF1">
    <property type="entry name" value="BILIVERDIN REDUCTASE A"/>
    <property type="match status" value="1"/>
</dbReference>
<evidence type="ECO:0000313" key="3">
    <source>
        <dbReference type="EMBL" id="QGU31677.1"/>
    </source>
</evidence>
<name>A0A6I6EE59_THETI</name>
<dbReference type="PANTHER" id="PTHR43377">
    <property type="entry name" value="BILIVERDIN REDUCTASE A"/>
    <property type="match status" value="1"/>
</dbReference>
<dbReference type="KEGG" id="ttp:E6P07_00900"/>
<protein>
    <submittedName>
        <fullName evidence="3">Gfo/Idh/MocA family oxidoreductase</fullName>
    </submittedName>
</protein>